<gene>
    <name evidence="3" type="ORF">ACFO3F_05740</name>
</gene>
<feature type="domain" description="Xylose isomerase-like TIM barrel" evidence="2">
    <location>
        <begin position="22"/>
        <end position="263"/>
    </location>
</feature>
<comment type="caution">
    <text evidence="3">The sequence shown here is derived from an EMBL/GenBank/DDBJ whole genome shotgun (WGS) entry which is preliminary data.</text>
</comment>
<dbReference type="PANTHER" id="PTHR12110">
    <property type="entry name" value="HYDROXYPYRUVATE ISOMERASE"/>
    <property type="match status" value="1"/>
</dbReference>
<dbReference type="EMBL" id="JBHSGF010000003">
    <property type="protein sequence ID" value="MFC4554744.1"/>
    <property type="molecule type" value="Genomic_DNA"/>
</dbReference>
<sequence length="266" mass="27931">MSRSRLAVSSLGAPELAVEDFLALAAHHGCGAVELRCGDDQPVTVALGAGERSALRAQLADRDLDLLALASYVRVCEPGGDVADRLLRHIELAHDLGAHGLRVFPGGADQPVAEADARAVEHLAGAAPAARAAGVRLLLETHDSHPRGADVARVVRAAADAGAGDDVGVVWDLLHPWRHGENVATTVTELGPWLDYVQIKDATGPATAPVPALTGSGDLPLATMADALEAMGYAGWVSLEWERAWHPQVPPLDQALAATVRWWADR</sequence>
<dbReference type="Proteomes" id="UP001595955">
    <property type="component" value="Unassembled WGS sequence"/>
</dbReference>
<dbReference type="SUPFAM" id="SSF51658">
    <property type="entry name" value="Xylose isomerase-like"/>
    <property type="match status" value="1"/>
</dbReference>
<proteinExistence type="predicted"/>
<dbReference type="InterPro" id="IPR036237">
    <property type="entry name" value="Xyl_isomerase-like_sf"/>
</dbReference>
<evidence type="ECO:0000256" key="1">
    <source>
        <dbReference type="ARBA" id="ARBA00023277"/>
    </source>
</evidence>
<dbReference type="Pfam" id="PF01261">
    <property type="entry name" value="AP_endonuc_2"/>
    <property type="match status" value="1"/>
</dbReference>
<organism evidence="3 4">
    <name type="scientific">Georgenia faecalis</name>
    <dbReference type="NCBI Taxonomy" id="2483799"/>
    <lineage>
        <taxon>Bacteria</taxon>
        <taxon>Bacillati</taxon>
        <taxon>Actinomycetota</taxon>
        <taxon>Actinomycetes</taxon>
        <taxon>Micrococcales</taxon>
        <taxon>Bogoriellaceae</taxon>
        <taxon>Georgenia</taxon>
    </lineage>
</organism>
<evidence type="ECO:0000313" key="3">
    <source>
        <dbReference type="EMBL" id="MFC4554744.1"/>
    </source>
</evidence>
<dbReference type="InterPro" id="IPR013022">
    <property type="entry name" value="Xyl_isomerase-like_TIM-brl"/>
</dbReference>
<dbReference type="RefSeq" id="WP_122825294.1">
    <property type="nucleotide sequence ID" value="NZ_JBHSGF010000003.1"/>
</dbReference>
<keyword evidence="3" id="KW-0413">Isomerase</keyword>
<evidence type="ECO:0000259" key="2">
    <source>
        <dbReference type="Pfam" id="PF01261"/>
    </source>
</evidence>
<name>A0ABV9D7N0_9MICO</name>
<dbReference type="InterPro" id="IPR050312">
    <property type="entry name" value="IolE/XylAMocC-like"/>
</dbReference>
<keyword evidence="1" id="KW-0119">Carbohydrate metabolism</keyword>
<dbReference type="Gene3D" id="3.20.20.150">
    <property type="entry name" value="Divalent-metal-dependent TIM barrel enzymes"/>
    <property type="match status" value="1"/>
</dbReference>
<keyword evidence="4" id="KW-1185">Reference proteome</keyword>
<accession>A0ABV9D7N0</accession>
<dbReference type="GO" id="GO:0016853">
    <property type="term" value="F:isomerase activity"/>
    <property type="evidence" value="ECO:0007669"/>
    <property type="project" value="UniProtKB-KW"/>
</dbReference>
<protein>
    <submittedName>
        <fullName evidence="3">Sugar phosphate isomerase/epimerase family protein</fullName>
    </submittedName>
</protein>
<reference evidence="4" key="1">
    <citation type="journal article" date="2019" name="Int. J. Syst. Evol. Microbiol.">
        <title>The Global Catalogue of Microorganisms (GCM) 10K type strain sequencing project: providing services to taxonomists for standard genome sequencing and annotation.</title>
        <authorList>
            <consortium name="The Broad Institute Genomics Platform"/>
            <consortium name="The Broad Institute Genome Sequencing Center for Infectious Disease"/>
            <person name="Wu L."/>
            <person name="Ma J."/>
        </authorList>
    </citation>
    <scope>NUCLEOTIDE SEQUENCE [LARGE SCALE GENOMIC DNA]</scope>
    <source>
        <strain evidence="4">JCM 3369</strain>
    </source>
</reference>
<evidence type="ECO:0000313" key="4">
    <source>
        <dbReference type="Proteomes" id="UP001595955"/>
    </source>
</evidence>